<proteinExistence type="predicted"/>
<keyword evidence="4" id="KW-1185">Reference proteome</keyword>
<evidence type="ECO:0000313" key="3">
    <source>
        <dbReference type="EMBL" id="MEB4793653.1"/>
    </source>
</evidence>
<dbReference type="RefSeq" id="WP_127457725.1">
    <property type="nucleotide sequence ID" value="NZ_JAROBY010000013.1"/>
</dbReference>
<evidence type="ECO:0000313" key="4">
    <source>
        <dbReference type="Proteomes" id="UP001355653"/>
    </source>
</evidence>
<dbReference type="Pfam" id="PF00589">
    <property type="entry name" value="Phage_integrase"/>
    <property type="match status" value="1"/>
</dbReference>
<accession>A0ABU6D9N2</accession>
<dbReference type="Gene3D" id="1.10.443.10">
    <property type="entry name" value="Intergrase catalytic core"/>
    <property type="match status" value="1"/>
</dbReference>
<evidence type="ECO:0000259" key="2">
    <source>
        <dbReference type="PROSITE" id="PS51898"/>
    </source>
</evidence>
<keyword evidence="1" id="KW-0233">DNA recombination</keyword>
<reference evidence="3 4" key="1">
    <citation type="submission" date="2023-03" db="EMBL/GenBank/DDBJ databases">
        <title>Bacillus Genome Sequencing.</title>
        <authorList>
            <person name="Dunlap C."/>
        </authorList>
    </citation>
    <scope>NUCLEOTIDE SEQUENCE [LARGE SCALE GENOMIC DNA]</scope>
    <source>
        <strain evidence="3 4">NRS-1351</strain>
    </source>
</reference>
<protein>
    <submittedName>
        <fullName evidence="3">Tyrosine-type recombinase/integrase</fullName>
    </submittedName>
</protein>
<dbReference type="InterPro" id="IPR013762">
    <property type="entry name" value="Integrase-like_cat_sf"/>
</dbReference>
<name>A0ABU6D9N2_9BACL</name>
<evidence type="ECO:0000256" key="1">
    <source>
        <dbReference type="ARBA" id="ARBA00023172"/>
    </source>
</evidence>
<gene>
    <name evidence="3" type="ORF">P5G65_07080</name>
</gene>
<comment type="caution">
    <text evidence="3">The sequence shown here is derived from an EMBL/GenBank/DDBJ whole genome shotgun (WGS) entry which is preliminary data.</text>
</comment>
<dbReference type="Proteomes" id="UP001355653">
    <property type="component" value="Unassembled WGS sequence"/>
</dbReference>
<dbReference type="SUPFAM" id="SSF56349">
    <property type="entry name" value="DNA breaking-rejoining enzymes"/>
    <property type="match status" value="1"/>
</dbReference>
<feature type="domain" description="Tyr recombinase" evidence="2">
    <location>
        <begin position="537"/>
        <end position="747"/>
    </location>
</feature>
<organism evidence="3 4">
    <name type="scientific">Paenibacillus chondroitinus</name>
    <dbReference type="NCBI Taxonomy" id="59842"/>
    <lineage>
        <taxon>Bacteria</taxon>
        <taxon>Bacillati</taxon>
        <taxon>Bacillota</taxon>
        <taxon>Bacilli</taxon>
        <taxon>Bacillales</taxon>
        <taxon>Paenibacillaceae</taxon>
        <taxon>Paenibacillus</taxon>
    </lineage>
</organism>
<dbReference type="InterPro" id="IPR011010">
    <property type="entry name" value="DNA_brk_join_enz"/>
</dbReference>
<dbReference type="EMBL" id="JAROBY010000013">
    <property type="protein sequence ID" value="MEB4793653.1"/>
    <property type="molecule type" value="Genomic_DNA"/>
</dbReference>
<dbReference type="PROSITE" id="PS51898">
    <property type="entry name" value="TYR_RECOMBINASE"/>
    <property type="match status" value="1"/>
</dbReference>
<sequence>MSSLATVESFPKITCEIGVDRHFTKMEWELICPNSWSKIEYLTKVPLHKFISLAFYKSLKQPGKRYVNYLLLYQRVVWSLDDVLSVRFFSLPLEQIHNFIWMEEKVEKHYVALDIKNEQTKRKFKLDIMTLTFRIWAAGYGLLKGEGRKYVDHDFLMILKTNIEKRHHSRKRTVLKKLSLILEKEKESPVTVPIITCEVGVDRHFTRIEWDLICSNSWSRIEYLTKIPLEKFSNLAFYTSLKGPEKRYVNYLLLYQRVVLSLDDALSFRFFLLPLEKIQNFAWLDDKLEKYSDELLKLDNKNDYKKNRLKINVITLVFRIWAAGYGLYRGEGRECVDDGILNILKEHFGKSSDKYRRVILTKLSLILEKEKESPVTGRIDVRRVPKSKIDLEKDGWDVIINEYHNELAENIYEFIFNYLLSQVKDLDIRTVYQKGTQSNKIRRAIRPITIATWTKWSAEMRGYVKLFYGFGLNSSSDLISGGLEKILIHVSRKWVRKKIGNFRSLIKRWLMYYIERYDLNLNVNTIIPHSMKRKTTQFGKILNLGNAYTLIEALLDEQSPFINENDVLEFRCRRVCLIQLATGSRVTAICLLLKDCITTDHYGNKWMQLHKTKNGKPQVVKATEDVQNWVEQSSKFAPKDKVFSPKNDRYFGDGLTEYRLFANTSEVATLTSNQIGKFLTKIQKRLWPDMPKEEYFTSHDFRRMHAIYMVMKKKSKHEIQDQLGHSGPNSLIPYLATSSPEIQQYYSEIYKEGIWGNVVNKLEEPTDLELDPLLEQAAKVVQAEDKEQFISSLLEKFKGEEVEFGFSNDASFMPINNVSAGFPRFTHNCVAHEMLNCGHTELHCFKCDYYKPDDDKYNEHIAEIFRFMLLALRGEDMAKSKRDTIQKELVSIRSHDIIELIDESFPKLLEKKFLITSREIPKLKNGLWDKAKSYWKKYKKTKPILTFEEALHYLKEGKLEWVGKEASQ</sequence>
<dbReference type="InterPro" id="IPR002104">
    <property type="entry name" value="Integrase_catalytic"/>
</dbReference>